<proteinExistence type="predicted"/>
<dbReference type="RefSeq" id="WP_101303535.1">
    <property type="nucleotide sequence ID" value="NZ_CP025197.1"/>
</dbReference>
<reference evidence="1 3" key="1">
    <citation type="submission" date="2017-12" db="EMBL/GenBank/DDBJ databases">
        <title>Complete genome sequence of Herbivorax saccincola GGR1, a novel Cellulosome-producing hydrolytic bacterium in a thermophilic biogas plant, established by Illumina and Nanopore MinION sequencing.</title>
        <authorList>
            <person name="Pechtl A."/>
            <person name="Ruckert C."/>
            <person name="Koeck D.E."/>
            <person name="Maus I."/>
            <person name="Winkler A."/>
            <person name="Kalinowski J."/>
            <person name="Puhler A."/>
            <person name="Schwarz W.W."/>
            <person name="Zverlov V.V."/>
            <person name="Schluter A."/>
            <person name="Liebl W."/>
        </authorList>
    </citation>
    <scope>NUCLEOTIDE SEQUENCE [LARGE SCALE GENOMIC DNA]</scope>
    <source>
        <strain evidence="1">GGR1</strain>
        <strain evidence="3">SR1</strain>
    </source>
</reference>
<dbReference type="KEGG" id="hsc:HVS_14920"/>
<evidence type="ECO:0000313" key="2">
    <source>
        <dbReference type="EMBL" id="PQQ66068.1"/>
    </source>
</evidence>
<evidence type="ECO:0000313" key="1">
    <source>
        <dbReference type="EMBL" id="AUG58835.1"/>
    </source>
</evidence>
<evidence type="ECO:0000313" key="3">
    <source>
        <dbReference type="Proteomes" id="UP000233534"/>
    </source>
</evidence>
<name>A0A2K9EHY6_9FIRM</name>
<dbReference type="AlphaFoldDB" id="A0A2K9EHY6"/>
<reference evidence="2 4" key="2">
    <citation type="journal article" date="2018" name="Syst. Appl. Microbiol.">
        <title>Characterization and high-quality draft genome sequence of Herbivorax saccincola A7, an anaerobic, alkaliphilic, thermophilic, cellulolytic, and xylanolytic bacterium.</title>
        <authorList>
            <person name="Aikawa S."/>
            <person name="Baramee S."/>
            <person name="Sermsathanaswadi J."/>
            <person name="Thianheng P."/>
            <person name="Tachaapaikoon C."/>
            <person name="Shikata A."/>
            <person name="Waeonukul R."/>
            <person name="Pason P."/>
            <person name="Ratanakhanokchai K."/>
            <person name="Kosugi A."/>
        </authorList>
    </citation>
    <scope>NUCLEOTIDE SEQUENCE [LARGE SCALE GENOMIC DNA]</scope>
    <source>
        <strain evidence="2 4">A7</strain>
    </source>
</reference>
<protein>
    <submittedName>
        <fullName evidence="1">Uncharacterized protein</fullName>
    </submittedName>
</protein>
<dbReference type="EMBL" id="NEMB01000003">
    <property type="protein sequence ID" value="PQQ66068.1"/>
    <property type="molecule type" value="Genomic_DNA"/>
</dbReference>
<sequence length="202" mass="23942">MVEVYYYVPVEEIENAVECGLKLSKWYDKEVLIGLEKTKCISALLNPKDDMEKYNSDKLVCVKFELYQRYCYVADRYLYEAGLVHEEIMKLYLDSIMPVENYTFGLYRMPECLVTSTIIGDQVSILDKRMDSPVLYDNSEELYVNNIVEDYKNAHSDFYDTLLYHYYSHLAENKKLKKYETDKTVVFVDEKIQRPFVVKKPV</sequence>
<dbReference type="Proteomes" id="UP000233534">
    <property type="component" value="Chromosome"/>
</dbReference>
<organism evidence="1 3">
    <name type="scientific">Acetivibrio saccincola</name>
    <dbReference type="NCBI Taxonomy" id="1677857"/>
    <lineage>
        <taxon>Bacteria</taxon>
        <taxon>Bacillati</taxon>
        <taxon>Bacillota</taxon>
        <taxon>Clostridia</taxon>
        <taxon>Eubacteriales</taxon>
        <taxon>Oscillospiraceae</taxon>
        <taxon>Acetivibrio</taxon>
    </lineage>
</organism>
<accession>A0A2K9EHY6</accession>
<gene>
    <name evidence="2" type="ORF">B9R14_04330</name>
    <name evidence="1" type="ORF">HVS_14920</name>
</gene>
<dbReference type="Proteomes" id="UP000239720">
    <property type="component" value="Unassembled WGS sequence"/>
</dbReference>
<evidence type="ECO:0000313" key="4">
    <source>
        <dbReference type="Proteomes" id="UP000239720"/>
    </source>
</evidence>
<dbReference type="EMBL" id="CP025197">
    <property type="protein sequence ID" value="AUG58835.1"/>
    <property type="molecule type" value="Genomic_DNA"/>
</dbReference>
<keyword evidence="3" id="KW-1185">Reference proteome</keyword>
<dbReference type="OrthoDB" id="1739034at2"/>